<keyword evidence="5 6" id="KW-0472">Membrane</keyword>
<dbReference type="Proteomes" id="UP000191135">
    <property type="component" value="Chromosome"/>
</dbReference>
<evidence type="ECO:0000256" key="3">
    <source>
        <dbReference type="ARBA" id="ARBA00022692"/>
    </source>
</evidence>
<comment type="subcellular location">
    <subcellularLocation>
        <location evidence="1">Cell membrane</location>
        <topology evidence="1">Multi-pass membrane protein</topology>
    </subcellularLocation>
</comment>
<reference evidence="7 8" key="1">
    <citation type="submission" date="2017-03" db="EMBL/GenBank/DDBJ databases">
        <title>Foreign affairs: Plasmid Transfer between Roseobacters and Rhizobia.</title>
        <authorList>
            <person name="Bartling P."/>
            <person name="Bunk B."/>
            <person name="Overmann J."/>
            <person name="Brinkmann H."/>
            <person name="Petersen J."/>
        </authorList>
    </citation>
    <scope>NUCLEOTIDE SEQUENCE [LARGE SCALE GENOMIC DNA]</scope>
    <source>
        <strain evidence="7 8">MACL11</strain>
    </source>
</reference>
<dbReference type="RefSeq" id="WP_018067655.1">
    <property type="nucleotide sequence ID" value="NZ_AQWH01000049.1"/>
</dbReference>
<dbReference type="PANTHER" id="PTHR30086">
    <property type="entry name" value="ARGININE EXPORTER PROTEIN ARGO"/>
    <property type="match status" value="1"/>
</dbReference>
<evidence type="ECO:0000256" key="4">
    <source>
        <dbReference type="ARBA" id="ARBA00022989"/>
    </source>
</evidence>
<name>A0A1U9Z5R1_9HYPH</name>
<dbReference type="AlphaFoldDB" id="A0A1U9Z5R1"/>
<evidence type="ECO:0000313" key="8">
    <source>
        <dbReference type="Proteomes" id="UP000191135"/>
    </source>
</evidence>
<dbReference type="eggNOG" id="COG1280">
    <property type="taxonomic scope" value="Bacteria"/>
</dbReference>
<keyword evidence="3 6" id="KW-0812">Transmembrane</keyword>
<dbReference type="EMBL" id="CP020330">
    <property type="protein sequence ID" value="AQZ52922.1"/>
    <property type="molecule type" value="Genomic_DNA"/>
</dbReference>
<keyword evidence="4 6" id="KW-1133">Transmembrane helix</keyword>
<dbReference type="Pfam" id="PF01810">
    <property type="entry name" value="LysE"/>
    <property type="match status" value="1"/>
</dbReference>
<evidence type="ECO:0000256" key="5">
    <source>
        <dbReference type="ARBA" id="ARBA00023136"/>
    </source>
</evidence>
<keyword evidence="8" id="KW-1185">Reference proteome</keyword>
<gene>
    <name evidence="7" type="primary">rhtC_1</name>
    <name evidence="7" type="ORF">Mame_03617</name>
</gene>
<sequence>MLSEYLPQLMLAWSILLVGVLSPGPSVMLILGVAMGQGRGAAVATALGVACGSMTLSIATVLGLSIIFAELAHAMEIVRFAGAGYLFFLAFKSFGKMLDPPPLSPLVPGLRSFRRQVAGGYLLQVSNPKAIMFWLAIAGVGGVGDAPAPIVLLFVAGSFLMSFTGHGAYALLLSSAMVRAGLTRFRRVVEAALGGFFVFAGVKLLTAKV</sequence>
<dbReference type="KEGG" id="mmed:Mame_03617"/>
<dbReference type="GO" id="GO:0015171">
    <property type="term" value="F:amino acid transmembrane transporter activity"/>
    <property type="evidence" value="ECO:0007669"/>
    <property type="project" value="TreeGrafter"/>
</dbReference>
<feature type="transmembrane region" description="Helical" evidence="6">
    <location>
        <begin position="121"/>
        <end position="144"/>
    </location>
</feature>
<organism evidence="7 8">
    <name type="scientific">Martelella mediterranea DSM 17316</name>
    <dbReference type="NCBI Taxonomy" id="1122214"/>
    <lineage>
        <taxon>Bacteria</taxon>
        <taxon>Pseudomonadati</taxon>
        <taxon>Pseudomonadota</taxon>
        <taxon>Alphaproteobacteria</taxon>
        <taxon>Hyphomicrobiales</taxon>
        <taxon>Aurantimonadaceae</taxon>
        <taxon>Martelella</taxon>
    </lineage>
</organism>
<evidence type="ECO:0000256" key="6">
    <source>
        <dbReference type="SAM" id="Phobius"/>
    </source>
</evidence>
<evidence type="ECO:0000256" key="1">
    <source>
        <dbReference type="ARBA" id="ARBA00004651"/>
    </source>
</evidence>
<dbReference type="STRING" id="1122214.Mame_03617"/>
<feature type="transmembrane region" description="Helical" evidence="6">
    <location>
        <begin position="74"/>
        <end position="91"/>
    </location>
</feature>
<feature type="transmembrane region" description="Helical" evidence="6">
    <location>
        <begin position="12"/>
        <end position="34"/>
    </location>
</feature>
<feature type="transmembrane region" description="Helical" evidence="6">
    <location>
        <begin position="188"/>
        <end position="206"/>
    </location>
</feature>
<dbReference type="GO" id="GO:0005886">
    <property type="term" value="C:plasma membrane"/>
    <property type="evidence" value="ECO:0007669"/>
    <property type="project" value="UniProtKB-SubCell"/>
</dbReference>
<dbReference type="InterPro" id="IPR001123">
    <property type="entry name" value="LeuE-type"/>
</dbReference>
<dbReference type="PANTHER" id="PTHR30086:SF17">
    <property type="entry name" value="LYSE FAMILY TRANSLOCATOR"/>
    <property type="match status" value="1"/>
</dbReference>
<evidence type="ECO:0000256" key="2">
    <source>
        <dbReference type="ARBA" id="ARBA00022475"/>
    </source>
</evidence>
<feature type="transmembrane region" description="Helical" evidence="6">
    <location>
        <begin position="41"/>
        <end position="68"/>
    </location>
</feature>
<feature type="transmembrane region" description="Helical" evidence="6">
    <location>
        <begin position="150"/>
        <end position="176"/>
    </location>
</feature>
<keyword evidence="2" id="KW-1003">Cell membrane</keyword>
<proteinExistence type="predicted"/>
<dbReference type="OrthoDB" id="7659099at2"/>
<evidence type="ECO:0000313" key="7">
    <source>
        <dbReference type="EMBL" id="AQZ52922.1"/>
    </source>
</evidence>
<protein>
    <submittedName>
        <fullName evidence="7">Threonine efflux protein</fullName>
    </submittedName>
</protein>
<accession>A0A1U9Z5R1</accession>